<protein>
    <submittedName>
        <fullName evidence="2">Uncharacterized protein</fullName>
    </submittedName>
</protein>
<name>A0AAE1BFS7_PETCI</name>
<evidence type="ECO:0000256" key="1">
    <source>
        <dbReference type="SAM" id="MobiDB-lite"/>
    </source>
</evidence>
<evidence type="ECO:0000313" key="3">
    <source>
        <dbReference type="Proteomes" id="UP001286313"/>
    </source>
</evidence>
<accession>A0AAE1BFS7</accession>
<organism evidence="2 3">
    <name type="scientific">Petrolisthes cinctipes</name>
    <name type="common">Flat porcelain crab</name>
    <dbReference type="NCBI Taxonomy" id="88211"/>
    <lineage>
        <taxon>Eukaryota</taxon>
        <taxon>Metazoa</taxon>
        <taxon>Ecdysozoa</taxon>
        <taxon>Arthropoda</taxon>
        <taxon>Crustacea</taxon>
        <taxon>Multicrustacea</taxon>
        <taxon>Malacostraca</taxon>
        <taxon>Eumalacostraca</taxon>
        <taxon>Eucarida</taxon>
        <taxon>Decapoda</taxon>
        <taxon>Pleocyemata</taxon>
        <taxon>Anomura</taxon>
        <taxon>Galatheoidea</taxon>
        <taxon>Porcellanidae</taxon>
        <taxon>Petrolisthes</taxon>
    </lineage>
</organism>
<keyword evidence="3" id="KW-1185">Reference proteome</keyword>
<feature type="region of interest" description="Disordered" evidence="1">
    <location>
        <begin position="16"/>
        <end position="214"/>
    </location>
</feature>
<feature type="region of interest" description="Disordered" evidence="1">
    <location>
        <begin position="322"/>
        <end position="355"/>
    </location>
</feature>
<reference evidence="2" key="1">
    <citation type="submission" date="2023-10" db="EMBL/GenBank/DDBJ databases">
        <title>Genome assemblies of two species of porcelain crab, Petrolisthes cinctipes and Petrolisthes manimaculis (Anomura: Porcellanidae).</title>
        <authorList>
            <person name="Angst P."/>
        </authorList>
    </citation>
    <scope>NUCLEOTIDE SEQUENCE</scope>
    <source>
        <strain evidence="2">PB745_01</strain>
        <tissue evidence="2">Gill</tissue>
    </source>
</reference>
<dbReference type="EMBL" id="JAWQEG010008737">
    <property type="protein sequence ID" value="KAK3849740.1"/>
    <property type="molecule type" value="Genomic_DNA"/>
</dbReference>
<feature type="compositionally biased region" description="Basic and acidic residues" evidence="1">
    <location>
        <begin position="31"/>
        <end position="53"/>
    </location>
</feature>
<dbReference type="AlphaFoldDB" id="A0AAE1BFS7"/>
<feature type="compositionally biased region" description="Basic and acidic residues" evidence="1">
    <location>
        <begin position="70"/>
        <end position="85"/>
    </location>
</feature>
<feature type="compositionally biased region" description="Acidic residues" evidence="1">
    <location>
        <begin position="181"/>
        <end position="204"/>
    </location>
</feature>
<dbReference type="Proteomes" id="UP001286313">
    <property type="component" value="Unassembled WGS sequence"/>
</dbReference>
<sequence>MEEGNELAKYSYLAKGGWGLKDEDGGDCSGEDGRWRSGRKTKPDERRRSDGIGRVRRGRERRGSESATGDYERGSEMLIRHKNENEVSGSESGWEGRPWGECGRGGRQESESGRGGGQGSECERGEGRSESGRGGGQGSECERGEGRRSECERGEGRRSECERGEGQGSESESGREGGQGSEEEEEEEEDSTTDTFPDTEEDEYPTTATPLRRFDKNCASNDDLLALFSSVHQHNNNNKTTMKNIHLTLQLMSFMDPLLRQFSSGPPSPRIYQWRRLVYEGLLPLEDTALSGTWPPLTDLDHHRPGSWRLGKKGRGRHFQRCESVESDEEENPSLLRSISSDHEDEVDTKDEPLDIDSGVLGSEYSYKVYWGNEYSYKVYWDEVYWGND</sequence>
<comment type="caution">
    <text evidence="2">The sequence shown here is derived from an EMBL/GenBank/DDBJ whole genome shotgun (WGS) entry which is preliminary data.</text>
</comment>
<feature type="compositionally biased region" description="Basic and acidic residues" evidence="1">
    <location>
        <begin position="121"/>
        <end position="131"/>
    </location>
</feature>
<evidence type="ECO:0000313" key="2">
    <source>
        <dbReference type="EMBL" id="KAK3849740.1"/>
    </source>
</evidence>
<feature type="compositionally biased region" description="Basic and acidic residues" evidence="1">
    <location>
        <begin position="140"/>
        <end position="165"/>
    </location>
</feature>
<gene>
    <name evidence="2" type="ORF">Pcinc_043521</name>
</gene>
<proteinExistence type="predicted"/>